<dbReference type="PANTHER" id="PTHR20854:SF4">
    <property type="entry name" value="INOSITOL-1-MONOPHOSPHATASE-RELATED"/>
    <property type="match status" value="1"/>
</dbReference>
<comment type="caution">
    <text evidence="9">The sequence shown here is derived from an EMBL/GenBank/DDBJ whole genome shotgun (WGS) entry which is preliminary data.</text>
</comment>
<dbReference type="InterPro" id="IPR000760">
    <property type="entry name" value="Inositol_monophosphatase-like"/>
</dbReference>
<dbReference type="SUPFAM" id="SSF56655">
    <property type="entry name" value="Carbohydrate phosphatase"/>
    <property type="match status" value="1"/>
</dbReference>
<dbReference type="Proteomes" id="UP001185092">
    <property type="component" value="Unassembled WGS sequence"/>
</dbReference>
<protein>
    <recommendedName>
        <fullName evidence="8">Inositol-1-monophosphatase</fullName>
        <ecNumber evidence="8">3.1.3.25</ecNumber>
    </recommendedName>
</protein>
<evidence type="ECO:0000256" key="4">
    <source>
        <dbReference type="ARBA" id="ARBA00022723"/>
    </source>
</evidence>
<comment type="catalytic activity">
    <reaction evidence="1 8">
        <text>a myo-inositol phosphate + H2O = myo-inositol + phosphate</text>
        <dbReference type="Rhea" id="RHEA:24056"/>
        <dbReference type="ChEBI" id="CHEBI:15377"/>
        <dbReference type="ChEBI" id="CHEBI:17268"/>
        <dbReference type="ChEBI" id="CHEBI:43474"/>
        <dbReference type="ChEBI" id="CHEBI:84139"/>
        <dbReference type="EC" id="3.1.3.25"/>
    </reaction>
</comment>
<keyword evidence="5 8" id="KW-0378">Hydrolase</keyword>
<keyword evidence="10" id="KW-1185">Reference proteome</keyword>
<evidence type="ECO:0000256" key="3">
    <source>
        <dbReference type="ARBA" id="ARBA00009759"/>
    </source>
</evidence>
<reference evidence="9" key="1">
    <citation type="submission" date="2023-07" db="EMBL/GenBank/DDBJ databases">
        <title>Genomic Encyclopedia of Type Strains, Phase IV (KMG-IV): sequencing the most valuable type-strain genomes for metagenomic binning, comparative biology and taxonomic classification.</title>
        <authorList>
            <person name="Goeker M."/>
        </authorList>
    </citation>
    <scope>NUCLEOTIDE SEQUENCE</scope>
    <source>
        <strain evidence="9">DSM 26174</strain>
    </source>
</reference>
<dbReference type="FunFam" id="3.30.540.10:FF:000003">
    <property type="entry name" value="Inositol-1-monophosphatase"/>
    <property type="match status" value="1"/>
</dbReference>
<evidence type="ECO:0000256" key="7">
    <source>
        <dbReference type="PIRSR" id="PIRSR600760-2"/>
    </source>
</evidence>
<feature type="binding site" evidence="7">
    <location>
        <position position="215"/>
    </location>
    <ligand>
        <name>Mg(2+)</name>
        <dbReference type="ChEBI" id="CHEBI:18420"/>
        <label>1</label>
        <note>catalytic</note>
    </ligand>
</feature>
<dbReference type="PROSITE" id="PS00630">
    <property type="entry name" value="IMP_2"/>
    <property type="match status" value="1"/>
</dbReference>
<feature type="binding site" evidence="7">
    <location>
        <position position="71"/>
    </location>
    <ligand>
        <name>Mg(2+)</name>
        <dbReference type="ChEBI" id="CHEBI:18420"/>
        <label>1</label>
        <note>catalytic</note>
    </ligand>
</feature>
<dbReference type="RefSeq" id="WP_309936971.1">
    <property type="nucleotide sequence ID" value="NZ_AP025305.1"/>
</dbReference>
<dbReference type="PRINTS" id="PR01959">
    <property type="entry name" value="SBIMPHPHTASE"/>
</dbReference>
<dbReference type="CDD" id="cd01639">
    <property type="entry name" value="IMPase"/>
    <property type="match status" value="1"/>
</dbReference>
<organism evidence="9 10">
    <name type="scientific">Aureibacter tunicatorum</name>
    <dbReference type="NCBI Taxonomy" id="866807"/>
    <lineage>
        <taxon>Bacteria</taxon>
        <taxon>Pseudomonadati</taxon>
        <taxon>Bacteroidota</taxon>
        <taxon>Cytophagia</taxon>
        <taxon>Cytophagales</taxon>
        <taxon>Persicobacteraceae</taxon>
        <taxon>Aureibacter</taxon>
    </lineage>
</organism>
<feature type="binding site" evidence="7">
    <location>
        <position position="87"/>
    </location>
    <ligand>
        <name>Mg(2+)</name>
        <dbReference type="ChEBI" id="CHEBI:18420"/>
        <label>1</label>
        <note>catalytic</note>
    </ligand>
</feature>
<dbReference type="EMBL" id="JAVDQD010000001">
    <property type="protein sequence ID" value="MDR6237507.1"/>
    <property type="molecule type" value="Genomic_DNA"/>
</dbReference>
<dbReference type="Pfam" id="PF00459">
    <property type="entry name" value="Inositol_P"/>
    <property type="match status" value="1"/>
</dbReference>
<name>A0AAE4BRR6_9BACT</name>
<gene>
    <name evidence="9" type="ORF">HNQ88_000483</name>
</gene>
<dbReference type="Gene3D" id="3.40.190.80">
    <property type="match status" value="1"/>
</dbReference>
<dbReference type="InterPro" id="IPR033942">
    <property type="entry name" value="IMPase"/>
</dbReference>
<dbReference type="PRINTS" id="PR00377">
    <property type="entry name" value="IMPHPHTASES"/>
</dbReference>
<evidence type="ECO:0000256" key="5">
    <source>
        <dbReference type="ARBA" id="ARBA00022801"/>
    </source>
</evidence>
<dbReference type="GO" id="GO:0008934">
    <property type="term" value="F:inositol monophosphate 1-phosphatase activity"/>
    <property type="evidence" value="ECO:0007669"/>
    <property type="project" value="InterPro"/>
</dbReference>
<evidence type="ECO:0000256" key="6">
    <source>
        <dbReference type="ARBA" id="ARBA00022842"/>
    </source>
</evidence>
<evidence type="ECO:0000313" key="10">
    <source>
        <dbReference type="Proteomes" id="UP001185092"/>
    </source>
</evidence>
<evidence type="ECO:0000256" key="8">
    <source>
        <dbReference type="RuleBase" id="RU364068"/>
    </source>
</evidence>
<keyword evidence="4 7" id="KW-0479">Metal-binding</keyword>
<proteinExistence type="inferred from homology"/>
<feature type="binding site" evidence="7">
    <location>
        <position position="89"/>
    </location>
    <ligand>
        <name>Mg(2+)</name>
        <dbReference type="ChEBI" id="CHEBI:18420"/>
        <label>1</label>
        <note>catalytic</note>
    </ligand>
</feature>
<dbReference type="EC" id="3.1.3.25" evidence="8"/>
<feature type="binding site" evidence="7">
    <location>
        <position position="90"/>
    </location>
    <ligand>
        <name>Mg(2+)</name>
        <dbReference type="ChEBI" id="CHEBI:18420"/>
        <label>2</label>
    </ligand>
</feature>
<evidence type="ECO:0000313" key="9">
    <source>
        <dbReference type="EMBL" id="MDR6237507.1"/>
    </source>
</evidence>
<dbReference type="GO" id="GO:0007165">
    <property type="term" value="P:signal transduction"/>
    <property type="evidence" value="ECO:0007669"/>
    <property type="project" value="TreeGrafter"/>
</dbReference>
<evidence type="ECO:0000256" key="1">
    <source>
        <dbReference type="ARBA" id="ARBA00001033"/>
    </source>
</evidence>
<dbReference type="AlphaFoldDB" id="A0AAE4BRR6"/>
<dbReference type="GO" id="GO:0006020">
    <property type="term" value="P:inositol metabolic process"/>
    <property type="evidence" value="ECO:0007669"/>
    <property type="project" value="TreeGrafter"/>
</dbReference>
<comment type="similarity">
    <text evidence="3 8">Belongs to the inositol monophosphatase superfamily.</text>
</comment>
<sequence length="264" mass="29194">MMNSIDQIVSETIEVAKKAGRFIRKESEGFDSSKIETKGLHDLVSYVDRNAEKIIIEGLQEILPESGFLTEEGMIESERKEYTWIVDPLDGTTNFLHGLPIYAVSIALMHNDELLLGVVFEPNRDEVFSAIKGKGAFCNGERISVSDKSDLGESLIATGFPFTYFEHLDSYLKILESLMRSTHGIRRMGTAAVDLVYVACGRMDAFFEYNLKPWDVAAGALIVSEAGGQVSDFHAGGDYVFGKEIVAGGNVTKQLLASISKYWK</sequence>
<dbReference type="PROSITE" id="PS00629">
    <property type="entry name" value="IMP_1"/>
    <property type="match status" value="1"/>
</dbReference>
<dbReference type="InterPro" id="IPR020583">
    <property type="entry name" value="Inositol_monoP_metal-BS"/>
</dbReference>
<dbReference type="InterPro" id="IPR022337">
    <property type="entry name" value="Inositol_monophosphatase_SuhB"/>
</dbReference>
<accession>A0AAE4BRR6</accession>
<evidence type="ECO:0000256" key="2">
    <source>
        <dbReference type="ARBA" id="ARBA00001946"/>
    </source>
</evidence>
<dbReference type="PANTHER" id="PTHR20854">
    <property type="entry name" value="INOSITOL MONOPHOSPHATASE"/>
    <property type="match status" value="1"/>
</dbReference>
<dbReference type="InterPro" id="IPR020550">
    <property type="entry name" value="Inositol_monophosphatase_CS"/>
</dbReference>
<dbReference type="Gene3D" id="3.30.540.10">
    <property type="entry name" value="Fructose-1,6-Bisphosphatase, subunit A, domain 1"/>
    <property type="match status" value="1"/>
</dbReference>
<keyword evidence="6 7" id="KW-0460">Magnesium</keyword>
<dbReference type="GO" id="GO:0046854">
    <property type="term" value="P:phosphatidylinositol phosphate biosynthetic process"/>
    <property type="evidence" value="ECO:0007669"/>
    <property type="project" value="InterPro"/>
</dbReference>
<dbReference type="GO" id="GO:0046872">
    <property type="term" value="F:metal ion binding"/>
    <property type="evidence" value="ECO:0007669"/>
    <property type="project" value="UniProtKB-KW"/>
</dbReference>
<comment type="cofactor">
    <cofactor evidence="2 7 8">
        <name>Mg(2+)</name>
        <dbReference type="ChEBI" id="CHEBI:18420"/>
    </cofactor>
</comment>
<dbReference type="FunFam" id="3.40.190.80:FF:000002">
    <property type="entry name" value="Inositol-1-monophosphatase"/>
    <property type="match status" value="1"/>
</dbReference>